<keyword evidence="6" id="KW-0963">Cytoplasm</keyword>
<dbReference type="NCBIfam" id="TIGR01852">
    <property type="entry name" value="lipid_A_lpxA"/>
    <property type="match status" value="1"/>
</dbReference>
<dbReference type="NCBIfam" id="NF003657">
    <property type="entry name" value="PRK05289.1"/>
    <property type="match status" value="1"/>
</dbReference>
<evidence type="ECO:0000256" key="5">
    <source>
        <dbReference type="ARBA" id="ARBA00023315"/>
    </source>
</evidence>
<sequence length="274" mass="29726">MKTLVHPTAVIHPDAELHPTVQVGPYAVIGENVKVGAQTIIGAHVVLEGPTEIGERNHIFPGASIGQEPQDLKYNGALSWVKIGNGNRIREYVTINRATNAGEATVIGDNNLLMAYTHVAHNCVIENSVVIANAVALAGHVHIESRVTIGGVLGVHQFVHIGRLAMVGGMSRIDRDVPPYTLVEGSPGRVRSLNLVGLKRAGIADLDKGQVMQTLKKAFRSLYRSGLSVNAALEQLELLPDNEHLQHLQRFLQLSQMEGRRGLIPGRSRRKTDD</sequence>
<comment type="similarity">
    <text evidence="6">Belongs to the transferase hexapeptide repeat family. LpxA subfamily.</text>
</comment>
<dbReference type="GO" id="GO:0031470">
    <property type="term" value="C:carboxysome"/>
    <property type="evidence" value="ECO:0007669"/>
    <property type="project" value="UniProtKB-ARBA"/>
</dbReference>
<evidence type="ECO:0000313" key="8">
    <source>
        <dbReference type="EMBL" id="KJH70319.1"/>
    </source>
</evidence>
<dbReference type="Proteomes" id="UP000032452">
    <property type="component" value="Unassembled WGS sequence"/>
</dbReference>
<keyword evidence="9" id="KW-1185">Reference proteome</keyword>
<dbReference type="GO" id="GO:0005737">
    <property type="term" value="C:cytoplasm"/>
    <property type="evidence" value="ECO:0007669"/>
    <property type="project" value="UniProtKB-SubCell"/>
</dbReference>
<evidence type="ECO:0000256" key="1">
    <source>
        <dbReference type="ARBA" id="ARBA00022516"/>
    </source>
</evidence>
<dbReference type="EC" id="2.3.1.129" evidence="6"/>
<keyword evidence="4 6" id="KW-0443">Lipid metabolism</keyword>
<dbReference type="GO" id="GO:0016020">
    <property type="term" value="C:membrane"/>
    <property type="evidence" value="ECO:0007669"/>
    <property type="project" value="GOC"/>
</dbReference>
<dbReference type="EMBL" id="JYON01000024">
    <property type="protein sequence ID" value="KJH70319.1"/>
    <property type="molecule type" value="Genomic_DNA"/>
</dbReference>
<dbReference type="SUPFAM" id="SSF51161">
    <property type="entry name" value="Trimeric LpxA-like enzymes"/>
    <property type="match status" value="1"/>
</dbReference>
<dbReference type="Pfam" id="PF13720">
    <property type="entry name" value="Acetyltransf_11"/>
    <property type="match status" value="1"/>
</dbReference>
<dbReference type="InterPro" id="IPR029098">
    <property type="entry name" value="Acetyltransf_C"/>
</dbReference>
<evidence type="ECO:0000256" key="4">
    <source>
        <dbReference type="ARBA" id="ARBA00023098"/>
    </source>
</evidence>
<keyword evidence="6" id="KW-0677">Repeat</keyword>
<dbReference type="AlphaFoldDB" id="A0A0D8ZPB4"/>
<dbReference type="PANTHER" id="PTHR43480:SF1">
    <property type="entry name" value="ACYL-[ACYL-CARRIER-PROTEIN]--UDP-N-ACETYLGLUCOSAMINE O-ACYLTRANSFERASE, MITOCHONDRIAL-RELATED"/>
    <property type="match status" value="1"/>
</dbReference>
<evidence type="ECO:0000256" key="2">
    <source>
        <dbReference type="ARBA" id="ARBA00022556"/>
    </source>
</evidence>
<dbReference type="PIRSF" id="PIRSF000456">
    <property type="entry name" value="UDP-GlcNAc_acltr"/>
    <property type="match status" value="1"/>
</dbReference>
<dbReference type="Gene3D" id="2.160.10.10">
    <property type="entry name" value="Hexapeptide repeat proteins"/>
    <property type="match status" value="1"/>
</dbReference>
<comment type="catalytic activity">
    <reaction evidence="6">
        <text>a (3R)-hydroxyacyl-[ACP] + UDP-N-acetyl-alpha-D-glucosamine = a UDP-3-O-[(3R)-3-hydroxyacyl]-N-acetyl-alpha-D-glucosamine + holo-[ACP]</text>
        <dbReference type="Rhea" id="RHEA:67812"/>
        <dbReference type="Rhea" id="RHEA-COMP:9685"/>
        <dbReference type="Rhea" id="RHEA-COMP:9945"/>
        <dbReference type="ChEBI" id="CHEBI:57705"/>
        <dbReference type="ChEBI" id="CHEBI:64479"/>
        <dbReference type="ChEBI" id="CHEBI:78827"/>
        <dbReference type="ChEBI" id="CHEBI:173225"/>
        <dbReference type="EC" id="2.3.1.129"/>
    </reaction>
</comment>
<dbReference type="OrthoDB" id="9807278at2"/>
<comment type="caution">
    <text evidence="8">The sequence shown here is derived from an EMBL/GenBank/DDBJ whole genome shotgun (WGS) entry which is preliminary data.</text>
</comment>
<protein>
    <recommendedName>
        <fullName evidence="6">Acyl-[acyl-carrier-protein]--UDP-N-acetylglucosamine O-acyltransferase</fullName>
        <shortName evidence="6">UDP-N-acetylglucosamine acyltransferase</shortName>
        <ecNumber evidence="6">2.3.1.129</ecNumber>
    </recommendedName>
</protein>
<dbReference type="GO" id="GO:0008780">
    <property type="term" value="F:acyl-[acyl-carrier-protein]-UDP-N-acetylglucosamine O-acyltransferase activity"/>
    <property type="evidence" value="ECO:0007669"/>
    <property type="project" value="UniProtKB-UniRule"/>
</dbReference>
<dbReference type="GO" id="GO:0043886">
    <property type="term" value="F:structural constituent of carboxysome shell"/>
    <property type="evidence" value="ECO:0007669"/>
    <property type="project" value="UniProtKB-ARBA"/>
</dbReference>
<feature type="domain" description="UDP N-acetylglucosamine O-acyltransferase C-terminal" evidence="7">
    <location>
        <begin position="176"/>
        <end position="263"/>
    </location>
</feature>
<dbReference type="PANTHER" id="PTHR43480">
    <property type="entry name" value="ACYL-[ACYL-CARRIER-PROTEIN]--UDP-N-ACETYLGLUCOSAMINE O-ACYLTRANSFERASE"/>
    <property type="match status" value="1"/>
</dbReference>
<evidence type="ECO:0000313" key="9">
    <source>
        <dbReference type="Proteomes" id="UP000032452"/>
    </source>
</evidence>
<dbReference type="HAMAP" id="MF_00387">
    <property type="entry name" value="LpxA"/>
    <property type="match status" value="1"/>
</dbReference>
<name>A0A0D8ZPB4_9CYAN</name>
<dbReference type="Pfam" id="PF00132">
    <property type="entry name" value="Hexapep"/>
    <property type="match status" value="2"/>
</dbReference>
<dbReference type="Gene3D" id="1.20.1180.10">
    <property type="entry name" value="Udp N-acetylglucosamine O-acyltransferase, C-terminal domain"/>
    <property type="match status" value="1"/>
</dbReference>
<reference evidence="8 9" key="1">
    <citation type="submission" date="2015-02" db="EMBL/GenBank/DDBJ databases">
        <title>Draft genome of a novel marine cyanobacterium (Chroococcales) isolated from South Atlantic Ocean.</title>
        <authorList>
            <person name="Rigonato J."/>
            <person name="Alvarenga D.O."/>
            <person name="Branco L.H."/>
            <person name="Varani A.M."/>
            <person name="Brandini F.P."/>
            <person name="Fiore M.F."/>
        </authorList>
    </citation>
    <scope>NUCLEOTIDE SEQUENCE [LARGE SCALE GENOMIC DNA]</scope>
    <source>
        <strain evidence="8 9">CENA595</strain>
    </source>
</reference>
<dbReference type="CDD" id="cd03351">
    <property type="entry name" value="LbH_UDP-GlcNAc_AT"/>
    <property type="match status" value="1"/>
</dbReference>
<keyword evidence="2 6" id="KW-0441">Lipid A biosynthesis</keyword>
<organism evidence="8 9">
    <name type="scientific">Aliterella atlantica CENA595</name>
    <dbReference type="NCBI Taxonomy" id="1618023"/>
    <lineage>
        <taxon>Bacteria</taxon>
        <taxon>Bacillati</taxon>
        <taxon>Cyanobacteriota</taxon>
        <taxon>Cyanophyceae</taxon>
        <taxon>Chroococcidiopsidales</taxon>
        <taxon>Aliterellaceae</taxon>
        <taxon>Aliterella</taxon>
    </lineage>
</organism>
<comment type="subunit">
    <text evidence="6">Homotrimer.</text>
</comment>
<dbReference type="UniPathway" id="UPA00359">
    <property type="reaction ID" value="UER00477"/>
</dbReference>
<dbReference type="PATRIC" id="fig|1618023.3.peg.1163"/>
<dbReference type="InterPro" id="IPR011004">
    <property type="entry name" value="Trimer_LpxA-like_sf"/>
</dbReference>
<dbReference type="GO" id="GO:0009245">
    <property type="term" value="P:lipid A biosynthetic process"/>
    <property type="evidence" value="ECO:0007669"/>
    <property type="project" value="UniProtKB-UniRule"/>
</dbReference>
<proteinExistence type="inferred from homology"/>
<gene>
    <name evidence="6" type="primary">lpxA</name>
    <name evidence="8" type="ORF">UH38_18595</name>
</gene>
<dbReference type="InterPro" id="IPR001451">
    <property type="entry name" value="Hexapep"/>
</dbReference>
<dbReference type="InterPro" id="IPR037157">
    <property type="entry name" value="Acetyltransf_C_sf"/>
</dbReference>
<comment type="subcellular location">
    <subcellularLocation>
        <location evidence="6">Cytoplasm</location>
    </subcellularLocation>
</comment>
<dbReference type="STRING" id="1618023.UH38_18595"/>
<keyword evidence="1 6" id="KW-0444">Lipid biosynthesis</keyword>
<comment type="function">
    <text evidence="6">Involved in the biosynthesis of lipid A, a phosphorylated glycolipid that anchors the lipopolysaccharide to the outer membrane of the cell.</text>
</comment>
<evidence type="ECO:0000256" key="3">
    <source>
        <dbReference type="ARBA" id="ARBA00022679"/>
    </source>
</evidence>
<evidence type="ECO:0000256" key="6">
    <source>
        <dbReference type="HAMAP-Rule" id="MF_00387"/>
    </source>
</evidence>
<keyword evidence="3 6" id="KW-0808">Transferase</keyword>
<comment type="pathway">
    <text evidence="6">Glycolipid biosynthesis; lipid IV(A) biosynthesis; lipid IV(A) from (3R)-3-hydroxytetradecanoyl-[acyl-carrier-protein] and UDP-N-acetyl-alpha-D-glucosamine: step 1/6.</text>
</comment>
<accession>A0A0D8ZPB4</accession>
<dbReference type="InterPro" id="IPR010137">
    <property type="entry name" value="Lipid_A_LpxA"/>
</dbReference>
<dbReference type="RefSeq" id="WP_045056188.1">
    <property type="nucleotide sequence ID" value="NZ_CAWMDP010000016.1"/>
</dbReference>
<evidence type="ECO:0000259" key="7">
    <source>
        <dbReference type="Pfam" id="PF13720"/>
    </source>
</evidence>
<keyword evidence="5 6" id="KW-0012">Acyltransferase</keyword>